<keyword evidence="3 4" id="KW-0603">Photosystem I</keyword>
<dbReference type="Pfam" id="PF02531">
    <property type="entry name" value="PsaD"/>
    <property type="match status" value="1"/>
</dbReference>
<dbReference type="RefSeq" id="YP_009393124.1">
    <property type="nucleotide sequence ID" value="NC_035266.1"/>
</dbReference>
<reference evidence="5" key="1">
    <citation type="journal article" date="2017" name="J. Phycol.">
        <title>Analysis of chloroplast genomes and a supermatrix inform reclassification of the Rhodomelaceae (Rhodophyta).</title>
        <authorList>
            <person name="Diaz-Tapia P."/>
            <person name="Maggs C.A."/>
            <person name="West J.A."/>
            <person name="Verbruggen H."/>
        </authorList>
    </citation>
    <scope>NUCLEOTIDE SEQUENCE</scope>
    <source>
        <strain evidence="5">JW3660</strain>
    </source>
</reference>
<dbReference type="GO" id="GO:0009535">
    <property type="term" value="C:chloroplast thylakoid membrane"/>
    <property type="evidence" value="ECO:0007669"/>
    <property type="project" value="UniProtKB-SubCell"/>
</dbReference>
<evidence type="ECO:0000313" key="5">
    <source>
        <dbReference type="EMBL" id="ARW61686.1"/>
    </source>
</evidence>
<comment type="subcellular location">
    <subcellularLocation>
        <location evidence="4">Plastid</location>
        <location evidence="4">Chloroplast thylakoid membrane</location>
        <topology evidence="4">Peripheral membrane protein</topology>
        <orientation evidence="4">Stromal side</orientation>
    </subcellularLocation>
</comment>
<sequence length="141" mass="15871">MNNTIDFKMPSPTFGGSTGGWLRSAEIEEKYAITWNSKDSNIFEMPTGGSAIMTEGDNLLYLAKKEQCLALGSQLKSKFKIQNYKIYRIFPNGEVQYLHPKDGVFPEKVNEGRSMENHVEHGISKNANPVNKKFTGQATYE</sequence>
<evidence type="ECO:0000256" key="4">
    <source>
        <dbReference type="RuleBase" id="RU368104"/>
    </source>
</evidence>
<accession>A0A1Z1M6P8</accession>
<dbReference type="InterPro" id="IPR036579">
    <property type="entry name" value="PsaD_sf"/>
</dbReference>
<dbReference type="SUPFAM" id="SSF64234">
    <property type="entry name" value="Photosystem I subunit PsaD"/>
    <property type="match status" value="1"/>
</dbReference>
<dbReference type="EMBL" id="MF101419">
    <property type="protein sequence ID" value="ARW61686.1"/>
    <property type="molecule type" value="Genomic_DNA"/>
</dbReference>
<geneLocation type="chloroplast" evidence="5"/>
<dbReference type="GeneID" id="33354768"/>
<dbReference type="AlphaFoldDB" id="A0A1Z1M6P8"/>
<gene>
    <name evidence="5" type="primary">psaD</name>
</gene>
<dbReference type="PANTHER" id="PTHR31982">
    <property type="entry name" value="PHOTOSYSTEM I REACTION CENTER SUBUNIT II-1, CHLOROPLASTIC-RELATED"/>
    <property type="match status" value="1"/>
</dbReference>
<dbReference type="GO" id="GO:0015979">
    <property type="term" value="P:photosynthesis"/>
    <property type="evidence" value="ECO:0007669"/>
    <property type="project" value="UniProtKB-UniRule"/>
</dbReference>
<comment type="function">
    <text evidence="4">PsaD can form complexes with ferredoxin and ferredoxin-oxidoreductase in photosystem I (PS I) reaction center.</text>
</comment>
<keyword evidence="5" id="KW-0934">Plastid</keyword>
<keyword evidence="2 4" id="KW-0602">Photosynthesis</keyword>
<evidence type="ECO:0000256" key="1">
    <source>
        <dbReference type="ARBA" id="ARBA00009926"/>
    </source>
</evidence>
<dbReference type="Gene3D" id="3.30.1470.10">
    <property type="entry name" value="Photosystem I PsaD, reaction center subunit II"/>
    <property type="match status" value="1"/>
</dbReference>
<evidence type="ECO:0000256" key="3">
    <source>
        <dbReference type="ARBA" id="ARBA00022836"/>
    </source>
</evidence>
<keyword evidence="4" id="KW-0793">Thylakoid</keyword>
<proteinExistence type="inferred from homology"/>
<keyword evidence="5" id="KW-0150">Chloroplast</keyword>
<protein>
    <recommendedName>
        <fullName evidence="4">Photosystem I reaction center subunit II</fullName>
    </recommendedName>
</protein>
<evidence type="ECO:0000256" key="2">
    <source>
        <dbReference type="ARBA" id="ARBA00022531"/>
    </source>
</evidence>
<comment type="similarity">
    <text evidence="1 4">Belongs to the PsaD family.</text>
</comment>
<name>A0A1Z1M6P8_BOSMO</name>
<dbReference type="PANTHER" id="PTHR31982:SF5">
    <property type="entry name" value="PHOTOSYSTEM I REACTION CENTER SUBUNIT II, CHLOROPLASTIC"/>
    <property type="match status" value="1"/>
</dbReference>
<dbReference type="GO" id="GO:0009538">
    <property type="term" value="C:photosystem I reaction center"/>
    <property type="evidence" value="ECO:0007669"/>
    <property type="project" value="UniProtKB-UniRule"/>
</dbReference>
<organism evidence="5">
    <name type="scientific">Bostrychia moritziana</name>
    <name type="common">Red alga</name>
    <name type="synonym">Polysiphonia moritziana</name>
    <dbReference type="NCBI Taxonomy" id="103713"/>
    <lineage>
        <taxon>Eukaryota</taxon>
        <taxon>Rhodophyta</taxon>
        <taxon>Florideophyceae</taxon>
        <taxon>Rhodymeniophycidae</taxon>
        <taxon>Ceramiales</taxon>
        <taxon>Rhodomelaceae</taxon>
        <taxon>Bostrychia</taxon>
    </lineage>
</organism>
<dbReference type="InterPro" id="IPR003685">
    <property type="entry name" value="PsaD"/>
</dbReference>